<sequence length="414" mass="43155">MNHPLHNRDFRWLLISRVLGNLSLGFAEVPLMWWVLEKTGQASLVATVALIGALGALVAAPLGGVWADVGHKKRQISLTLLADILIQGLLIWAVASHSLTLGGIYLLVGLSALFGNLRSPALGALLPLLLRVEQYQQGNAVMSLVVTVGMAASFAAAGAVTGWLGVSGALLVGLLLIALSILTLLPMREPKPIPTQKPVQPAGALAEGLGFVWRTPVVFWLMGMAMLLNLILAPIGPLLAPLAKLLGGSATQYGLLSTGFFVGELLGLVALNFIQVRNRFLTWMVGTWVLGGAVALLAWAPTPGLALGLLALFGVAASFMNVQAITLLQQVIPKEMMGRISGVLQGLNMGVQPLGLGASSALVGWLGLRNLFGVMGVLLMLVSLAFLQRPVRAAFSVPEPSSAPSNPAAAGGSP</sequence>
<dbReference type="PANTHER" id="PTHR23513">
    <property type="entry name" value="INTEGRAL MEMBRANE EFFLUX PROTEIN-RELATED"/>
    <property type="match status" value="1"/>
</dbReference>
<evidence type="ECO:0000256" key="6">
    <source>
        <dbReference type="ARBA" id="ARBA00023136"/>
    </source>
</evidence>
<comment type="caution">
    <text evidence="8">The sequence shown here is derived from an EMBL/GenBank/DDBJ whole genome shotgun (WGS) entry which is preliminary data.</text>
</comment>
<dbReference type="SUPFAM" id="SSF103473">
    <property type="entry name" value="MFS general substrate transporter"/>
    <property type="match status" value="1"/>
</dbReference>
<dbReference type="Proteomes" id="UP000266178">
    <property type="component" value="Unassembled WGS sequence"/>
</dbReference>
<dbReference type="PANTHER" id="PTHR23513:SF9">
    <property type="entry name" value="ENTEROBACTIN EXPORTER ENTS"/>
    <property type="match status" value="1"/>
</dbReference>
<dbReference type="CDD" id="cd06173">
    <property type="entry name" value="MFS_MefA_like"/>
    <property type="match status" value="1"/>
</dbReference>
<feature type="transmembrane region" description="Helical" evidence="7">
    <location>
        <begin position="12"/>
        <end position="36"/>
    </location>
</feature>
<keyword evidence="3" id="KW-1003">Cell membrane</keyword>
<organism evidence="8 9">
    <name type="scientific">Meiothermus granaticius NBRC 107808</name>
    <dbReference type="NCBI Taxonomy" id="1227551"/>
    <lineage>
        <taxon>Bacteria</taxon>
        <taxon>Thermotogati</taxon>
        <taxon>Deinococcota</taxon>
        <taxon>Deinococci</taxon>
        <taxon>Thermales</taxon>
        <taxon>Thermaceae</taxon>
        <taxon>Meiothermus</taxon>
    </lineage>
</organism>
<evidence type="ECO:0000256" key="7">
    <source>
        <dbReference type="SAM" id="Phobius"/>
    </source>
</evidence>
<evidence type="ECO:0000256" key="5">
    <source>
        <dbReference type="ARBA" id="ARBA00022989"/>
    </source>
</evidence>
<dbReference type="EMBL" id="QWLB01000021">
    <property type="protein sequence ID" value="RIH92328.1"/>
    <property type="molecule type" value="Genomic_DNA"/>
</dbReference>
<dbReference type="OrthoDB" id="27543at2"/>
<evidence type="ECO:0000256" key="4">
    <source>
        <dbReference type="ARBA" id="ARBA00022692"/>
    </source>
</evidence>
<proteinExistence type="predicted"/>
<dbReference type="Pfam" id="PF07690">
    <property type="entry name" value="MFS_1"/>
    <property type="match status" value="2"/>
</dbReference>
<feature type="transmembrane region" description="Helical" evidence="7">
    <location>
        <begin position="252"/>
        <end position="273"/>
    </location>
</feature>
<dbReference type="RefSeq" id="WP_119357246.1">
    <property type="nucleotide sequence ID" value="NZ_BJXM01000008.1"/>
</dbReference>
<dbReference type="InterPro" id="IPR011701">
    <property type="entry name" value="MFS"/>
</dbReference>
<keyword evidence="6 7" id="KW-0472">Membrane</keyword>
<protein>
    <submittedName>
        <fullName evidence="8">H+ Antiporter protein</fullName>
    </submittedName>
</protein>
<evidence type="ECO:0000256" key="2">
    <source>
        <dbReference type="ARBA" id="ARBA00022448"/>
    </source>
</evidence>
<comment type="subcellular location">
    <subcellularLocation>
        <location evidence="1">Cell membrane</location>
        <topology evidence="1">Multi-pass membrane protein</topology>
    </subcellularLocation>
</comment>
<gene>
    <name evidence="8" type="ORF">Mgrana_01759</name>
</gene>
<dbReference type="InterPro" id="IPR036259">
    <property type="entry name" value="MFS_trans_sf"/>
</dbReference>
<accession>A0A399F7W4</accession>
<feature type="transmembrane region" description="Helical" evidence="7">
    <location>
        <begin position="371"/>
        <end position="387"/>
    </location>
</feature>
<dbReference type="AlphaFoldDB" id="A0A399F7W4"/>
<dbReference type="GO" id="GO:0022857">
    <property type="term" value="F:transmembrane transporter activity"/>
    <property type="evidence" value="ECO:0007669"/>
    <property type="project" value="InterPro"/>
</dbReference>
<keyword evidence="2" id="KW-0813">Transport</keyword>
<keyword evidence="5 7" id="KW-1133">Transmembrane helix</keyword>
<evidence type="ECO:0000313" key="9">
    <source>
        <dbReference type="Proteomes" id="UP000266178"/>
    </source>
</evidence>
<feature type="transmembrane region" description="Helical" evidence="7">
    <location>
        <begin position="280"/>
        <end position="300"/>
    </location>
</feature>
<feature type="transmembrane region" description="Helical" evidence="7">
    <location>
        <begin position="42"/>
        <end position="66"/>
    </location>
</feature>
<dbReference type="GO" id="GO:0005886">
    <property type="term" value="C:plasma membrane"/>
    <property type="evidence" value="ECO:0007669"/>
    <property type="project" value="UniProtKB-SubCell"/>
</dbReference>
<name>A0A399F7W4_9DEIN</name>
<feature type="transmembrane region" description="Helical" evidence="7">
    <location>
        <begin position="306"/>
        <end position="328"/>
    </location>
</feature>
<dbReference type="Gene3D" id="1.20.1250.20">
    <property type="entry name" value="MFS general substrate transporter like domains"/>
    <property type="match status" value="1"/>
</dbReference>
<keyword evidence="9" id="KW-1185">Reference proteome</keyword>
<feature type="transmembrane region" description="Helical" evidence="7">
    <location>
        <begin position="141"/>
        <end position="160"/>
    </location>
</feature>
<reference evidence="8 9" key="1">
    <citation type="submission" date="2018-08" db="EMBL/GenBank/DDBJ databases">
        <title>Meiothermus granaticius genome AF-68 sequencing project.</title>
        <authorList>
            <person name="Da Costa M.S."/>
            <person name="Albuquerque L."/>
            <person name="Raposo P."/>
            <person name="Froufe H.J.C."/>
            <person name="Barroso C.S."/>
            <person name="Egas C."/>
        </authorList>
    </citation>
    <scope>NUCLEOTIDE SEQUENCE [LARGE SCALE GENOMIC DNA]</scope>
    <source>
        <strain evidence="8 9">AF-68</strain>
    </source>
</reference>
<feature type="transmembrane region" description="Helical" evidence="7">
    <location>
        <begin position="166"/>
        <end position="187"/>
    </location>
</feature>
<keyword evidence="4 7" id="KW-0812">Transmembrane</keyword>
<evidence type="ECO:0000256" key="3">
    <source>
        <dbReference type="ARBA" id="ARBA00022475"/>
    </source>
</evidence>
<evidence type="ECO:0000256" key="1">
    <source>
        <dbReference type="ARBA" id="ARBA00004651"/>
    </source>
</evidence>
<evidence type="ECO:0000313" key="8">
    <source>
        <dbReference type="EMBL" id="RIH92328.1"/>
    </source>
</evidence>
<feature type="transmembrane region" description="Helical" evidence="7">
    <location>
        <begin position="217"/>
        <end position="240"/>
    </location>
</feature>